<proteinExistence type="predicted"/>
<sequence>MAGAAARPPGVVLFKFTIRSSQSDVPLRRTVAPAPVKPAPPSSSPAAESSGDGGHFGEQVCDYVGVSEAKELQEYFQKKKLAEADQGPFFGFIAKNEISNGRTRTQPRPNRSMSIGGIDYADPKKKTGFCGKIIMVSALTAFCILMLKQSPNFNTPAK</sequence>
<protein>
    <submittedName>
        <fullName evidence="2">Uncharacterized protein</fullName>
    </submittedName>
</protein>
<dbReference type="EMBL" id="WHWC01000002">
    <property type="protein sequence ID" value="KAG8388074.1"/>
    <property type="molecule type" value="Genomic_DNA"/>
</dbReference>
<evidence type="ECO:0000256" key="1">
    <source>
        <dbReference type="SAM" id="MobiDB-lite"/>
    </source>
</evidence>
<comment type="caution">
    <text evidence="2">The sequence shown here is derived from an EMBL/GenBank/DDBJ whole genome shotgun (WGS) entry which is preliminary data.</text>
</comment>
<reference evidence="2" key="1">
    <citation type="submission" date="2019-10" db="EMBL/GenBank/DDBJ databases">
        <authorList>
            <person name="Zhang R."/>
            <person name="Pan Y."/>
            <person name="Wang J."/>
            <person name="Ma R."/>
            <person name="Yu S."/>
        </authorList>
    </citation>
    <scope>NUCLEOTIDE SEQUENCE</scope>
    <source>
        <strain evidence="2">LA-IB0</strain>
        <tissue evidence="2">Leaf</tissue>
    </source>
</reference>
<feature type="region of interest" description="Disordered" evidence="1">
    <location>
        <begin position="98"/>
        <end position="118"/>
    </location>
</feature>
<evidence type="ECO:0000313" key="2">
    <source>
        <dbReference type="EMBL" id="KAG8388074.1"/>
    </source>
</evidence>
<feature type="region of interest" description="Disordered" evidence="1">
    <location>
        <begin position="22"/>
        <end position="56"/>
    </location>
</feature>
<dbReference type="Proteomes" id="UP000826271">
    <property type="component" value="Unassembled WGS sequence"/>
</dbReference>
<organism evidence="2 3">
    <name type="scientific">Buddleja alternifolia</name>
    <dbReference type="NCBI Taxonomy" id="168488"/>
    <lineage>
        <taxon>Eukaryota</taxon>
        <taxon>Viridiplantae</taxon>
        <taxon>Streptophyta</taxon>
        <taxon>Embryophyta</taxon>
        <taxon>Tracheophyta</taxon>
        <taxon>Spermatophyta</taxon>
        <taxon>Magnoliopsida</taxon>
        <taxon>eudicotyledons</taxon>
        <taxon>Gunneridae</taxon>
        <taxon>Pentapetalae</taxon>
        <taxon>asterids</taxon>
        <taxon>lamiids</taxon>
        <taxon>Lamiales</taxon>
        <taxon>Scrophulariaceae</taxon>
        <taxon>Buddlejeae</taxon>
        <taxon>Buddleja</taxon>
    </lineage>
</organism>
<evidence type="ECO:0000313" key="3">
    <source>
        <dbReference type="Proteomes" id="UP000826271"/>
    </source>
</evidence>
<accession>A0AAV6XZZ3</accession>
<dbReference type="AlphaFoldDB" id="A0AAV6XZZ3"/>
<feature type="compositionally biased region" description="Polar residues" evidence="1">
    <location>
        <begin position="98"/>
        <end position="113"/>
    </location>
</feature>
<name>A0AAV6XZZ3_9LAMI</name>
<keyword evidence="3" id="KW-1185">Reference proteome</keyword>
<gene>
    <name evidence="2" type="ORF">BUALT_Bualt02G0087300</name>
</gene>